<dbReference type="RefSeq" id="WP_090038872.1">
    <property type="nucleotide sequence ID" value="NZ_FOKI01000004.1"/>
</dbReference>
<dbReference type="GO" id="GO:0016747">
    <property type="term" value="F:acyltransferase activity, transferring groups other than amino-acyl groups"/>
    <property type="evidence" value="ECO:0007669"/>
    <property type="project" value="InterPro"/>
</dbReference>
<dbReference type="Proteomes" id="UP000198619">
    <property type="component" value="Unassembled WGS sequence"/>
</dbReference>
<accession>A0A1I0W838</accession>
<feature type="transmembrane region" description="Helical" evidence="1">
    <location>
        <begin position="71"/>
        <end position="91"/>
    </location>
</feature>
<reference evidence="3 4" key="1">
    <citation type="submission" date="2016-10" db="EMBL/GenBank/DDBJ databases">
        <authorList>
            <person name="de Groot N.N."/>
        </authorList>
    </citation>
    <scope>NUCLEOTIDE SEQUENCE [LARGE SCALE GENOMIC DNA]</scope>
    <source>
        <strain evidence="3 4">DSM 12271</strain>
    </source>
</reference>
<dbReference type="PANTHER" id="PTHR37312:SF1">
    <property type="entry name" value="MEMBRANE-BOUND ACYLTRANSFERASE YKRP-RELATED"/>
    <property type="match status" value="1"/>
</dbReference>
<feature type="transmembrane region" description="Helical" evidence="1">
    <location>
        <begin position="12"/>
        <end position="31"/>
    </location>
</feature>
<dbReference type="EMBL" id="FOKI01000004">
    <property type="protein sequence ID" value="SFA84066.1"/>
    <property type="molecule type" value="Genomic_DNA"/>
</dbReference>
<evidence type="ECO:0000313" key="3">
    <source>
        <dbReference type="EMBL" id="SFA84066.1"/>
    </source>
</evidence>
<name>A0A1I0W838_9CLOT</name>
<feature type="domain" description="Acyltransferase 3" evidence="2">
    <location>
        <begin position="7"/>
        <end position="304"/>
    </location>
</feature>
<feature type="transmembrane region" description="Helical" evidence="1">
    <location>
        <begin position="128"/>
        <end position="146"/>
    </location>
</feature>
<feature type="transmembrane region" description="Helical" evidence="1">
    <location>
        <begin position="181"/>
        <end position="199"/>
    </location>
</feature>
<gene>
    <name evidence="3" type="ORF">SAMN04488528_100472</name>
</gene>
<feature type="transmembrane region" description="Helical" evidence="1">
    <location>
        <begin position="37"/>
        <end position="59"/>
    </location>
</feature>
<dbReference type="InterPro" id="IPR002656">
    <property type="entry name" value="Acyl_transf_3_dom"/>
</dbReference>
<proteinExistence type="predicted"/>
<dbReference type="OrthoDB" id="6623990at2"/>
<evidence type="ECO:0000256" key="1">
    <source>
        <dbReference type="SAM" id="Phobius"/>
    </source>
</evidence>
<feature type="transmembrane region" description="Helical" evidence="1">
    <location>
        <begin position="260"/>
        <end position="279"/>
    </location>
</feature>
<organism evidence="3 4">
    <name type="scientific">Clostridium frigidicarnis</name>
    <dbReference type="NCBI Taxonomy" id="84698"/>
    <lineage>
        <taxon>Bacteria</taxon>
        <taxon>Bacillati</taxon>
        <taxon>Bacillota</taxon>
        <taxon>Clostridia</taxon>
        <taxon>Eubacteriales</taxon>
        <taxon>Clostridiaceae</taxon>
        <taxon>Clostridium</taxon>
    </lineage>
</organism>
<feature type="transmembrane region" description="Helical" evidence="1">
    <location>
        <begin position="97"/>
        <end position="116"/>
    </location>
</feature>
<dbReference type="PANTHER" id="PTHR37312">
    <property type="entry name" value="MEMBRANE-BOUND ACYLTRANSFERASE YKRP-RELATED"/>
    <property type="match status" value="1"/>
</dbReference>
<dbReference type="AlphaFoldDB" id="A0A1I0W838"/>
<dbReference type="InterPro" id="IPR052734">
    <property type="entry name" value="Nod_factor_acetyltransferase"/>
</dbReference>
<dbReference type="STRING" id="84698.SAMN04488528_100472"/>
<keyword evidence="1" id="KW-0812">Transmembrane</keyword>
<evidence type="ECO:0000259" key="2">
    <source>
        <dbReference type="Pfam" id="PF01757"/>
    </source>
</evidence>
<feature type="transmembrane region" description="Helical" evidence="1">
    <location>
        <begin position="230"/>
        <end position="248"/>
    </location>
</feature>
<protein>
    <submittedName>
        <fullName evidence="3">Fucose 4-O-acetylase</fullName>
    </submittedName>
</protein>
<keyword evidence="4" id="KW-1185">Reference proteome</keyword>
<feature type="transmembrane region" description="Helical" evidence="1">
    <location>
        <begin position="291"/>
        <end position="308"/>
    </location>
</feature>
<sequence length="326" mass="38073">MDYNKRNYFLDNLKVLLISLVVFGHVIEYYIDGSYILKGIYLFVYVFHMPLFVCVSGYLSKNVDKCKRTAVKNLLLPYIVFNMIWYLSVYFATGQYMFSLIYPGWTLWYLLSLFLWRISLKYLIKIKHIVSISILISLFIGCLPSGETFLSFFRTINFLPFFLIGYFLNENHINLRKKPSRIISAIIITIYIGSAFYIAKNDLLDYKFLYNSQSYADSGLNVFQGSLFKFISYVSSMILSVCVANIVPSKKKFYTYIGKSTMTIYVFHIYLVILIYIMIPSWNISLIKNSILIISPLIIIYILSRGIVGKIYNFMFNTINKILSLK</sequence>
<evidence type="ECO:0000313" key="4">
    <source>
        <dbReference type="Proteomes" id="UP000198619"/>
    </source>
</evidence>
<keyword evidence="1" id="KW-1133">Transmembrane helix</keyword>
<feature type="transmembrane region" description="Helical" evidence="1">
    <location>
        <begin position="152"/>
        <end position="169"/>
    </location>
</feature>
<keyword evidence="1" id="KW-0472">Membrane</keyword>
<dbReference type="Pfam" id="PF01757">
    <property type="entry name" value="Acyl_transf_3"/>
    <property type="match status" value="1"/>
</dbReference>